<dbReference type="EMBL" id="ML732203">
    <property type="protein sequence ID" value="KAB8074864.1"/>
    <property type="molecule type" value="Genomic_DNA"/>
</dbReference>
<dbReference type="InterPro" id="IPR036928">
    <property type="entry name" value="AS_sf"/>
</dbReference>
<dbReference type="SUPFAM" id="SSF75304">
    <property type="entry name" value="Amidase signature (AS) enzymes"/>
    <property type="match status" value="1"/>
</dbReference>
<reference evidence="1 2" key="1">
    <citation type="submission" date="2019-04" db="EMBL/GenBank/DDBJ databases">
        <title>Friends and foes A comparative genomics study of 23 Aspergillus species from section Flavi.</title>
        <authorList>
            <consortium name="DOE Joint Genome Institute"/>
            <person name="Kjaerbolling I."/>
            <person name="Vesth T."/>
            <person name="Frisvad J.C."/>
            <person name="Nybo J.L."/>
            <person name="Theobald S."/>
            <person name="Kildgaard S."/>
            <person name="Isbrandt T."/>
            <person name="Kuo A."/>
            <person name="Sato A."/>
            <person name="Lyhne E.K."/>
            <person name="Kogle M.E."/>
            <person name="Wiebenga A."/>
            <person name="Kun R.S."/>
            <person name="Lubbers R.J."/>
            <person name="Makela M.R."/>
            <person name="Barry K."/>
            <person name="Chovatia M."/>
            <person name="Clum A."/>
            <person name="Daum C."/>
            <person name="Haridas S."/>
            <person name="He G."/>
            <person name="LaButti K."/>
            <person name="Lipzen A."/>
            <person name="Mondo S."/>
            <person name="Riley R."/>
            <person name="Salamov A."/>
            <person name="Simmons B.A."/>
            <person name="Magnuson J.K."/>
            <person name="Henrissat B."/>
            <person name="Mortensen U.H."/>
            <person name="Larsen T.O."/>
            <person name="Devries R.P."/>
            <person name="Grigoriev I.V."/>
            <person name="Machida M."/>
            <person name="Baker S.E."/>
            <person name="Andersen M.R."/>
        </authorList>
    </citation>
    <scope>NUCLEOTIDE SEQUENCE [LARGE SCALE GENOMIC DNA]</scope>
    <source>
        <strain evidence="1 2">CBS 151.66</strain>
    </source>
</reference>
<evidence type="ECO:0008006" key="3">
    <source>
        <dbReference type="Google" id="ProtNLM"/>
    </source>
</evidence>
<proteinExistence type="predicted"/>
<gene>
    <name evidence="1" type="ORF">BDV29DRAFT_172979</name>
</gene>
<accession>A0A5N5X5R7</accession>
<evidence type="ECO:0000313" key="1">
    <source>
        <dbReference type="EMBL" id="KAB8074864.1"/>
    </source>
</evidence>
<organism evidence="1 2">
    <name type="scientific">Aspergillus leporis</name>
    <dbReference type="NCBI Taxonomy" id="41062"/>
    <lineage>
        <taxon>Eukaryota</taxon>
        <taxon>Fungi</taxon>
        <taxon>Dikarya</taxon>
        <taxon>Ascomycota</taxon>
        <taxon>Pezizomycotina</taxon>
        <taxon>Eurotiomycetes</taxon>
        <taxon>Eurotiomycetidae</taxon>
        <taxon>Eurotiales</taxon>
        <taxon>Aspergillaceae</taxon>
        <taxon>Aspergillus</taxon>
        <taxon>Aspergillus subgen. Circumdati</taxon>
    </lineage>
</organism>
<dbReference type="Gene3D" id="3.90.1300.10">
    <property type="entry name" value="Amidase signature (AS) domain"/>
    <property type="match status" value="1"/>
</dbReference>
<dbReference type="AlphaFoldDB" id="A0A5N5X5R7"/>
<name>A0A5N5X5R7_9EURO</name>
<dbReference type="OrthoDB" id="566138at2759"/>
<dbReference type="Proteomes" id="UP000326565">
    <property type="component" value="Unassembled WGS sequence"/>
</dbReference>
<keyword evidence="2" id="KW-1185">Reference proteome</keyword>
<protein>
    <recommendedName>
        <fullName evidence="3">Amidase domain-containing protein</fullName>
    </recommendedName>
</protein>
<sequence>MHHLPKPTLTIPLGKYPNGKPYGLTLVGKGCADHKLLQFSQLFERDFPARLIPRATRWKRFMAYVPNFLAQKVFWN</sequence>
<evidence type="ECO:0000313" key="2">
    <source>
        <dbReference type="Proteomes" id="UP000326565"/>
    </source>
</evidence>